<dbReference type="EMBL" id="VSRR010075230">
    <property type="protein sequence ID" value="MPC87677.1"/>
    <property type="molecule type" value="Genomic_DNA"/>
</dbReference>
<evidence type="ECO:0000313" key="2">
    <source>
        <dbReference type="Proteomes" id="UP000324222"/>
    </source>
</evidence>
<keyword evidence="2" id="KW-1185">Reference proteome</keyword>
<evidence type="ECO:0000313" key="1">
    <source>
        <dbReference type="EMBL" id="MPC87677.1"/>
    </source>
</evidence>
<accession>A0A5B7J1Z9</accession>
<comment type="caution">
    <text evidence="1">The sequence shown here is derived from an EMBL/GenBank/DDBJ whole genome shotgun (WGS) entry which is preliminary data.</text>
</comment>
<gene>
    <name evidence="1" type="ORF">E2C01_082549</name>
</gene>
<protein>
    <submittedName>
        <fullName evidence="1">Uncharacterized protein</fullName>
    </submittedName>
</protein>
<dbReference type="AlphaFoldDB" id="A0A5B7J1Z9"/>
<name>A0A5B7J1Z9_PORTR</name>
<organism evidence="1 2">
    <name type="scientific">Portunus trituberculatus</name>
    <name type="common">Swimming crab</name>
    <name type="synonym">Neptunus trituberculatus</name>
    <dbReference type="NCBI Taxonomy" id="210409"/>
    <lineage>
        <taxon>Eukaryota</taxon>
        <taxon>Metazoa</taxon>
        <taxon>Ecdysozoa</taxon>
        <taxon>Arthropoda</taxon>
        <taxon>Crustacea</taxon>
        <taxon>Multicrustacea</taxon>
        <taxon>Malacostraca</taxon>
        <taxon>Eumalacostraca</taxon>
        <taxon>Eucarida</taxon>
        <taxon>Decapoda</taxon>
        <taxon>Pleocyemata</taxon>
        <taxon>Brachyura</taxon>
        <taxon>Eubrachyura</taxon>
        <taxon>Portunoidea</taxon>
        <taxon>Portunidae</taxon>
        <taxon>Portuninae</taxon>
        <taxon>Portunus</taxon>
    </lineage>
</organism>
<sequence length="65" mass="7345">MTRQHSHTRYLSSAEACQEPLSVGCSSHGLEADIDFYVACLTPLVKSKWWLRPLINALVGDTVRW</sequence>
<dbReference type="Proteomes" id="UP000324222">
    <property type="component" value="Unassembled WGS sequence"/>
</dbReference>
<proteinExistence type="predicted"/>
<reference evidence="1 2" key="1">
    <citation type="submission" date="2019-05" db="EMBL/GenBank/DDBJ databases">
        <title>Another draft genome of Portunus trituberculatus and its Hox gene families provides insights of decapod evolution.</title>
        <authorList>
            <person name="Jeong J.-H."/>
            <person name="Song I."/>
            <person name="Kim S."/>
            <person name="Choi T."/>
            <person name="Kim D."/>
            <person name="Ryu S."/>
            <person name="Kim W."/>
        </authorList>
    </citation>
    <scope>NUCLEOTIDE SEQUENCE [LARGE SCALE GENOMIC DNA]</scope>
    <source>
        <tissue evidence="1">Muscle</tissue>
    </source>
</reference>